<sequence>MSTSTNRYQVRDDDTPFEVIKKIRCSRGMDVKGKVISDTAFQTFKMLGSALRLLADMNPQPAHFVLEAVQNADDNDYLNVQAICTISESTKTDRPDCTGEKGIGFKSFFKIAVAIHIASRGFSFKFDSRRLCGMIDPEWAEFPQQHERPGTTQFLLELAPDAPRARIQSELRAFDPTQLLFLRRLRTAEVSVDGEKMMVRREDFPQVNKYNGEMRRLIVSKPGSHEEVVTDYMIVKKRIPVTHGSNKHPKAKETEVILAFPVASDCPVIEAQNAYNFLPVRKTSFFFLIQADFILAANREDVDDSHEGWNQMLLRALAQAFTLAALRFKDTPLKFSWIRFLPVDGEPCFALSMLPKLIRQNLGKASILLTSHETPVSGSEAVFIPQAFRIGDRNPLIDSAISLHKECDSSDFTRLRWLGVTTMSQQQFLSHLKTYVEVESGRQFREQKAAWHASLARILSDNQEISAAQIAKLPIIRLQDGRWVATKNNVITYEVADTNIMDRVPPGLDHIQLVHHSVASNPYGLRLLQKLGVKRFDSRQVCNLIISQHKRSTKPSCDMSVLISHAVYLFQAQHNLRGLNTCEGPMLWLCTSNGAVGRASALYVDDPQLDDPVSRHLAEGPAAGLVLHKEVVEAVGRGGCPWFQKH</sequence>
<name>U1GLM1_ENDPU</name>
<organism evidence="1 2">
    <name type="scientific">Endocarpon pusillum (strain Z07020 / HMAS-L-300199)</name>
    <name type="common">Lichen-forming fungus</name>
    <dbReference type="NCBI Taxonomy" id="1263415"/>
    <lineage>
        <taxon>Eukaryota</taxon>
        <taxon>Fungi</taxon>
        <taxon>Dikarya</taxon>
        <taxon>Ascomycota</taxon>
        <taxon>Pezizomycotina</taxon>
        <taxon>Eurotiomycetes</taxon>
        <taxon>Chaetothyriomycetidae</taxon>
        <taxon>Verrucariales</taxon>
        <taxon>Verrucariaceae</taxon>
        <taxon>Endocarpon</taxon>
    </lineage>
</organism>
<dbReference type="eggNOG" id="ENOG502QQIR">
    <property type="taxonomic scope" value="Eukaryota"/>
</dbReference>
<dbReference type="AlphaFoldDB" id="U1GLM1"/>
<dbReference type="RefSeq" id="XP_007801518.1">
    <property type="nucleotide sequence ID" value="XM_007803327.1"/>
</dbReference>
<dbReference type="HOGENOM" id="CLU_000570_4_1_1"/>
<dbReference type="OrthoDB" id="1262810at2759"/>
<dbReference type="Proteomes" id="UP000019373">
    <property type="component" value="Unassembled WGS sequence"/>
</dbReference>
<dbReference type="PANTHER" id="PTHR32387">
    <property type="entry name" value="WU:FJ29H11"/>
    <property type="match status" value="1"/>
</dbReference>
<dbReference type="PANTHER" id="PTHR32387:SF0">
    <property type="entry name" value="PROTEIN NO VEIN"/>
    <property type="match status" value="1"/>
</dbReference>
<gene>
    <name evidence="1" type="ORF">EPUS_04231</name>
</gene>
<dbReference type="InterPro" id="IPR052957">
    <property type="entry name" value="Auxin_embryo_med"/>
</dbReference>
<dbReference type="EMBL" id="KE721034">
    <property type="protein sequence ID" value="ERF72796.1"/>
    <property type="molecule type" value="Genomic_DNA"/>
</dbReference>
<reference evidence="2" key="1">
    <citation type="journal article" date="2014" name="BMC Genomics">
        <title>Genome characteristics reveal the impact of lichenization on lichen-forming fungus Endocarpon pusillum Hedwig (Verrucariales, Ascomycota).</title>
        <authorList>
            <person name="Wang Y.-Y."/>
            <person name="Liu B."/>
            <person name="Zhang X.-Y."/>
            <person name="Zhou Q.-M."/>
            <person name="Zhang T."/>
            <person name="Li H."/>
            <person name="Yu Y.-F."/>
            <person name="Zhang X.-L."/>
            <person name="Hao X.-Y."/>
            <person name="Wang M."/>
            <person name="Wang L."/>
            <person name="Wei J.-C."/>
        </authorList>
    </citation>
    <scope>NUCLEOTIDE SEQUENCE [LARGE SCALE GENOMIC DNA]</scope>
    <source>
        <strain evidence="2">Z07020 / HMAS-L-300199</strain>
    </source>
</reference>
<dbReference type="SUPFAM" id="SSF55874">
    <property type="entry name" value="ATPase domain of HSP90 chaperone/DNA topoisomerase II/histidine kinase"/>
    <property type="match status" value="1"/>
</dbReference>
<dbReference type="InterPro" id="IPR036890">
    <property type="entry name" value="HATPase_C_sf"/>
</dbReference>
<proteinExistence type="predicted"/>
<keyword evidence="2" id="KW-1185">Reference proteome</keyword>
<accession>U1GLM1</accession>
<evidence type="ECO:0000313" key="1">
    <source>
        <dbReference type="EMBL" id="ERF72796.1"/>
    </source>
</evidence>
<dbReference type="GeneID" id="19239262"/>
<protein>
    <submittedName>
        <fullName evidence="1">Uncharacterized protein</fullName>
    </submittedName>
</protein>
<evidence type="ECO:0000313" key="2">
    <source>
        <dbReference type="Proteomes" id="UP000019373"/>
    </source>
</evidence>